<dbReference type="EMBL" id="QWET01000002">
    <property type="protein sequence ID" value="RIH66700.1"/>
    <property type="molecule type" value="Genomic_DNA"/>
</dbReference>
<dbReference type="RefSeq" id="WP_119348712.1">
    <property type="nucleotide sequence ID" value="NZ_JBFHKJ010000334.1"/>
</dbReference>
<gene>
    <name evidence="3" type="ORF">D1164_03625</name>
</gene>
<evidence type="ECO:0000256" key="1">
    <source>
        <dbReference type="SAM" id="Phobius"/>
    </source>
</evidence>
<feature type="transmembrane region" description="Helical" evidence="1">
    <location>
        <begin position="36"/>
        <end position="57"/>
    </location>
</feature>
<protein>
    <submittedName>
        <fullName evidence="3">DUF2892 domain-containing protein</fullName>
    </submittedName>
</protein>
<keyword evidence="1" id="KW-0472">Membrane</keyword>
<sequence>MRKNMGVADRIIRVIIAATVAVLYLTNIISGTIGTILLILAGIILLTSIFRICPTYLPFGIKTCAK</sequence>
<keyword evidence="4" id="KW-1185">Reference proteome</keyword>
<feature type="transmembrane region" description="Helical" evidence="1">
    <location>
        <begin position="12"/>
        <end position="30"/>
    </location>
</feature>
<reference evidence="3 4" key="1">
    <citation type="journal article" date="2015" name="Int. J. Syst. Evol. Microbiol.">
        <title>Mariniphaga sediminis sp. nov., isolated from coastal sediment.</title>
        <authorList>
            <person name="Wang F.Q."/>
            <person name="Shen Q.Y."/>
            <person name="Chen G.J."/>
            <person name="Du Z.J."/>
        </authorList>
    </citation>
    <scope>NUCLEOTIDE SEQUENCE [LARGE SCALE GENOMIC DNA]</scope>
    <source>
        <strain evidence="3 4">SY21</strain>
    </source>
</reference>
<dbReference type="Pfam" id="PF11127">
    <property type="entry name" value="YgaP-like_TM"/>
    <property type="match status" value="1"/>
</dbReference>
<evidence type="ECO:0000313" key="4">
    <source>
        <dbReference type="Proteomes" id="UP000266441"/>
    </source>
</evidence>
<evidence type="ECO:0000313" key="3">
    <source>
        <dbReference type="EMBL" id="RIH66700.1"/>
    </source>
</evidence>
<proteinExistence type="predicted"/>
<evidence type="ECO:0000259" key="2">
    <source>
        <dbReference type="Pfam" id="PF11127"/>
    </source>
</evidence>
<dbReference type="AlphaFoldDB" id="A0A399D951"/>
<feature type="domain" description="Inner membrane protein YgaP-like transmembrane" evidence="2">
    <location>
        <begin position="1"/>
        <end position="65"/>
    </location>
</feature>
<organism evidence="3 4">
    <name type="scientific">Mariniphaga sediminis</name>
    <dbReference type="NCBI Taxonomy" id="1628158"/>
    <lineage>
        <taxon>Bacteria</taxon>
        <taxon>Pseudomonadati</taxon>
        <taxon>Bacteroidota</taxon>
        <taxon>Bacteroidia</taxon>
        <taxon>Marinilabiliales</taxon>
        <taxon>Prolixibacteraceae</taxon>
        <taxon>Mariniphaga</taxon>
    </lineage>
</organism>
<dbReference type="Proteomes" id="UP000266441">
    <property type="component" value="Unassembled WGS sequence"/>
</dbReference>
<name>A0A399D951_9BACT</name>
<accession>A0A399D951</accession>
<comment type="caution">
    <text evidence="3">The sequence shown here is derived from an EMBL/GenBank/DDBJ whole genome shotgun (WGS) entry which is preliminary data.</text>
</comment>
<keyword evidence="1" id="KW-0812">Transmembrane</keyword>
<dbReference type="InterPro" id="IPR021309">
    <property type="entry name" value="YgaP-like_TM"/>
</dbReference>
<keyword evidence="1" id="KW-1133">Transmembrane helix</keyword>